<dbReference type="Proteomes" id="UP000515312">
    <property type="component" value="Chromosome"/>
</dbReference>
<proteinExistence type="predicted"/>
<dbReference type="RefSeq" id="WP_186742804.1">
    <property type="nucleotide sequence ID" value="NZ_CP060394.1"/>
</dbReference>
<evidence type="ECO:0000313" key="2">
    <source>
        <dbReference type="Proteomes" id="UP000515312"/>
    </source>
</evidence>
<dbReference type="Gene3D" id="1.20.120.450">
    <property type="entry name" value="dinb family like domain"/>
    <property type="match status" value="1"/>
</dbReference>
<gene>
    <name evidence="1" type="ORF">H7849_22885</name>
</gene>
<dbReference type="KEGG" id="adin:H7849_22885"/>
<organism evidence="1 2">
    <name type="scientific">Alloacidobacterium dinghuense</name>
    <dbReference type="NCBI Taxonomy" id="2763107"/>
    <lineage>
        <taxon>Bacteria</taxon>
        <taxon>Pseudomonadati</taxon>
        <taxon>Acidobacteriota</taxon>
        <taxon>Terriglobia</taxon>
        <taxon>Terriglobales</taxon>
        <taxon>Acidobacteriaceae</taxon>
        <taxon>Alloacidobacterium</taxon>
    </lineage>
</organism>
<accession>A0A7G8BH26</accession>
<sequence>MALEFTTSYVTDSVAIFRQFKKLAEAALAQVSDEQLQTVIDPESNCLAIIVKHMAGNMRSRWTDFLTTDGEKHDRNRDSEFEEPPATRAELMRMWEEGWSRLFTALEPLTDADLGRTITIRGEAHSVMQAINRQVAHYSYHCGQIVFLAKHLQAGNWKCLSVPKKQSDEFNRRVKAGEASQR</sequence>
<dbReference type="InterPro" id="IPR034660">
    <property type="entry name" value="DinB/YfiT-like"/>
</dbReference>
<keyword evidence="2" id="KW-1185">Reference proteome</keyword>
<evidence type="ECO:0000313" key="1">
    <source>
        <dbReference type="EMBL" id="QNI31846.1"/>
    </source>
</evidence>
<dbReference type="SUPFAM" id="SSF109854">
    <property type="entry name" value="DinB/YfiT-like putative metalloenzymes"/>
    <property type="match status" value="1"/>
</dbReference>
<dbReference type="InterPro" id="IPR011466">
    <property type="entry name" value="DUF1572"/>
</dbReference>
<protein>
    <submittedName>
        <fullName evidence="1">DUF1572 family protein</fullName>
    </submittedName>
</protein>
<dbReference type="Pfam" id="PF07609">
    <property type="entry name" value="DUF1572"/>
    <property type="match status" value="1"/>
</dbReference>
<reference evidence="1 2" key="1">
    <citation type="submission" date="2020-08" db="EMBL/GenBank/DDBJ databases">
        <title>Edaphobacter telluris sp. nov. and Acidobacterium dinghuensis sp. nov., two acidobacteria isolated from forest soil.</title>
        <authorList>
            <person name="Fu J."/>
            <person name="Qiu L."/>
        </authorList>
    </citation>
    <scope>NUCLEOTIDE SEQUENCE [LARGE SCALE GENOMIC DNA]</scope>
    <source>
        <strain evidence="1">4Y35</strain>
    </source>
</reference>
<dbReference type="EMBL" id="CP060394">
    <property type="protein sequence ID" value="QNI31846.1"/>
    <property type="molecule type" value="Genomic_DNA"/>
</dbReference>
<dbReference type="AlphaFoldDB" id="A0A7G8BH26"/>
<name>A0A7G8BH26_9BACT</name>